<sequence length="331" mass="36903">MAATASYLSLLSSYAYGELLEKVTIQKRTPTHPYLYLDVPGVIDDFYMNVIHWSDNSLLSVALTDMLYVWNSESGEASQVYKCSNDSELITYVSSVHFIDTTKLSFGDAFGVLRVIDLQTNKIILEKQAHNDRINTLTHSDNLFVTGSRDSTLIFHDFRQSNSAFKLACHKNEVCGVDINESGYLLASGANDNFVFITDVRVCQPYFSFTHDAAVKALKFNGRLLATGGGATDHSIKITDTLDRKITKEIKTNSQITGVQWMNDKLIVTQGNPSNNVILFEKEGWNMVEECDGHEKRILGVDLNKQGVTATIGADESIRLWKFAGDVQLSM</sequence>
<dbReference type="EMBL" id="KB207015">
    <property type="protein sequence ID" value="ELP86092.1"/>
    <property type="molecule type" value="Genomic_DNA"/>
</dbReference>
<keyword evidence="6" id="KW-0132">Cell division</keyword>
<dbReference type="Gene3D" id="2.130.10.10">
    <property type="entry name" value="YVTN repeat-like/Quinoprotein amine dehydrogenase"/>
    <property type="match status" value="1"/>
</dbReference>
<dbReference type="GO" id="GO:1990757">
    <property type="term" value="F:ubiquitin ligase activator activity"/>
    <property type="evidence" value="ECO:0007669"/>
    <property type="project" value="TreeGrafter"/>
</dbReference>
<accession>A0A0A1TXI4</accession>
<dbReference type="VEuPathDB" id="AmoebaDB:EIN_327390"/>
<dbReference type="InterPro" id="IPR015943">
    <property type="entry name" value="WD40/YVTN_repeat-like_dom_sf"/>
</dbReference>
<organism evidence="6 7">
    <name type="scientific">Entamoeba invadens IP1</name>
    <dbReference type="NCBI Taxonomy" id="370355"/>
    <lineage>
        <taxon>Eukaryota</taxon>
        <taxon>Amoebozoa</taxon>
        <taxon>Evosea</taxon>
        <taxon>Archamoebae</taxon>
        <taxon>Mastigamoebida</taxon>
        <taxon>Entamoebidae</taxon>
        <taxon>Entamoeba</taxon>
    </lineage>
</organism>
<dbReference type="InterPro" id="IPR036322">
    <property type="entry name" value="WD40_repeat_dom_sf"/>
</dbReference>
<evidence type="ECO:0000256" key="1">
    <source>
        <dbReference type="ARBA" id="ARBA00006445"/>
    </source>
</evidence>
<dbReference type="RefSeq" id="XP_004185438.1">
    <property type="nucleotide sequence ID" value="XM_004185390.1"/>
</dbReference>
<dbReference type="KEGG" id="eiv:EIN_327390"/>
<dbReference type="Proteomes" id="UP000014680">
    <property type="component" value="Unassembled WGS sequence"/>
</dbReference>
<dbReference type="GO" id="GO:0051301">
    <property type="term" value="P:cell division"/>
    <property type="evidence" value="ECO:0007669"/>
    <property type="project" value="UniProtKB-KW"/>
</dbReference>
<dbReference type="OrthoDB" id="10263272at2759"/>
<dbReference type="SUPFAM" id="SSF50978">
    <property type="entry name" value="WD40 repeat-like"/>
    <property type="match status" value="1"/>
</dbReference>
<evidence type="ECO:0000259" key="5">
    <source>
        <dbReference type="Pfam" id="PF24807"/>
    </source>
</evidence>
<dbReference type="InterPro" id="IPR056150">
    <property type="entry name" value="WD40_CDC20-Fz"/>
</dbReference>
<dbReference type="OMA" id="LAWNKRI"/>
<dbReference type="AlphaFoldDB" id="A0A0A1TXI4"/>
<keyword evidence="7" id="KW-1185">Reference proteome</keyword>
<dbReference type="GO" id="GO:0005680">
    <property type="term" value="C:anaphase-promoting complex"/>
    <property type="evidence" value="ECO:0007669"/>
    <property type="project" value="TreeGrafter"/>
</dbReference>
<dbReference type="GeneID" id="14885100"/>
<protein>
    <submittedName>
        <fullName evidence="6">Cell division cycle, putative</fullName>
    </submittedName>
</protein>
<name>A0A0A1TXI4_ENTIV</name>
<keyword evidence="4" id="KW-0131">Cell cycle</keyword>
<dbReference type="GO" id="GO:0031145">
    <property type="term" value="P:anaphase-promoting complex-dependent catabolic process"/>
    <property type="evidence" value="ECO:0007669"/>
    <property type="project" value="TreeGrafter"/>
</dbReference>
<evidence type="ECO:0000313" key="6">
    <source>
        <dbReference type="EMBL" id="ELP86092.1"/>
    </source>
</evidence>
<evidence type="ECO:0000256" key="3">
    <source>
        <dbReference type="ARBA" id="ARBA00022737"/>
    </source>
</evidence>
<evidence type="ECO:0000256" key="4">
    <source>
        <dbReference type="ARBA" id="ARBA00023306"/>
    </source>
</evidence>
<feature type="domain" description="CDC20/Fizzy WD40" evidence="5">
    <location>
        <begin position="37"/>
        <end position="321"/>
    </location>
</feature>
<evidence type="ECO:0000313" key="7">
    <source>
        <dbReference type="Proteomes" id="UP000014680"/>
    </source>
</evidence>
<dbReference type="GO" id="GO:1905786">
    <property type="term" value="P:positive regulation of anaphase-promoting complex-dependent catabolic process"/>
    <property type="evidence" value="ECO:0007669"/>
    <property type="project" value="TreeGrafter"/>
</dbReference>
<gene>
    <name evidence="6" type="ORF">EIN_327390</name>
</gene>
<comment type="similarity">
    <text evidence="1">Belongs to the WD repeat CDC20/Fizzy family.</text>
</comment>
<dbReference type="Pfam" id="PF24807">
    <property type="entry name" value="WD40_CDC20-Fz"/>
    <property type="match status" value="1"/>
</dbReference>
<keyword evidence="3" id="KW-0677">Repeat</keyword>
<keyword evidence="2" id="KW-0853">WD repeat</keyword>
<dbReference type="GO" id="GO:0010997">
    <property type="term" value="F:anaphase-promoting complex binding"/>
    <property type="evidence" value="ECO:0007669"/>
    <property type="project" value="InterPro"/>
</dbReference>
<dbReference type="PANTHER" id="PTHR19918:SF1">
    <property type="entry name" value="FIZZY-RELATED PROTEIN HOMOLOG"/>
    <property type="match status" value="1"/>
</dbReference>
<evidence type="ECO:0000256" key="2">
    <source>
        <dbReference type="ARBA" id="ARBA00022574"/>
    </source>
</evidence>
<proteinExistence type="inferred from homology"/>
<dbReference type="PANTHER" id="PTHR19918">
    <property type="entry name" value="CELL DIVISION CYCLE 20 CDC20 FIZZY -RELATED"/>
    <property type="match status" value="1"/>
</dbReference>
<dbReference type="SMART" id="SM00320">
    <property type="entry name" value="WD40"/>
    <property type="match status" value="5"/>
</dbReference>
<dbReference type="InterPro" id="IPR033010">
    <property type="entry name" value="Cdc20/Fizzy"/>
</dbReference>
<reference evidence="6 7" key="1">
    <citation type="submission" date="2012-10" db="EMBL/GenBank/DDBJ databases">
        <authorList>
            <person name="Zafar N."/>
            <person name="Inman J."/>
            <person name="Hall N."/>
            <person name="Lorenzi H."/>
            <person name="Caler E."/>
        </authorList>
    </citation>
    <scope>NUCLEOTIDE SEQUENCE [LARGE SCALE GENOMIC DNA]</scope>
    <source>
        <strain evidence="6 7">IP1</strain>
    </source>
</reference>
<dbReference type="InterPro" id="IPR001680">
    <property type="entry name" value="WD40_rpt"/>
</dbReference>